<dbReference type="RefSeq" id="WP_130095127.1">
    <property type="nucleotide sequence ID" value="NZ_SETE01000010.1"/>
</dbReference>
<gene>
    <name evidence="1" type="ORF">ERX46_17295</name>
</gene>
<dbReference type="AlphaFoldDB" id="A0A4Q4KEF2"/>
<proteinExistence type="predicted"/>
<accession>A0A4Q4KEF2</accession>
<protein>
    <recommendedName>
        <fullName evidence="3">Phage-Barnase-EndoU-ColicinE5/D-RelE like nuclease 2 domain-containing protein</fullName>
    </recommendedName>
</protein>
<sequence>MPFNVIKKYPELLELNQFSPFQRKESLMRIFNRDIADNSRFFFREKHIRPTKIEGESPMQTLFNHLTTRSDEDEKGNKLGSRSFEMARSIRLHWIKSHIEESTKETVEVFSYEDRVKGKDVIRTYIYNKTQKYVIILEPLRNTADYYLLTAYPLNERGGKKQIDKKFKRKLVEVY</sequence>
<dbReference type="OrthoDB" id="837327at2"/>
<organism evidence="1 2">
    <name type="scientific">Brumimicrobium glaciale</name>
    <dbReference type="NCBI Taxonomy" id="200475"/>
    <lineage>
        <taxon>Bacteria</taxon>
        <taxon>Pseudomonadati</taxon>
        <taxon>Bacteroidota</taxon>
        <taxon>Flavobacteriia</taxon>
        <taxon>Flavobacteriales</taxon>
        <taxon>Crocinitomicaceae</taxon>
        <taxon>Brumimicrobium</taxon>
    </lineage>
</organism>
<dbReference type="Proteomes" id="UP000293952">
    <property type="component" value="Unassembled WGS sequence"/>
</dbReference>
<evidence type="ECO:0008006" key="3">
    <source>
        <dbReference type="Google" id="ProtNLM"/>
    </source>
</evidence>
<evidence type="ECO:0000313" key="1">
    <source>
        <dbReference type="EMBL" id="RYM30837.1"/>
    </source>
</evidence>
<keyword evidence="2" id="KW-1185">Reference proteome</keyword>
<evidence type="ECO:0000313" key="2">
    <source>
        <dbReference type="Proteomes" id="UP000293952"/>
    </source>
</evidence>
<name>A0A4Q4KEF2_9FLAO</name>
<dbReference type="EMBL" id="SETE01000010">
    <property type="protein sequence ID" value="RYM30837.1"/>
    <property type="molecule type" value="Genomic_DNA"/>
</dbReference>
<comment type="caution">
    <text evidence="1">The sequence shown here is derived from an EMBL/GenBank/DDBJ whole genome shotgun (WGS) entry which is preliminary data.</text>
</comment>
<reference evidence="1 2" key="1">
    <citation type="submission" date="2019-02" db="EMBL/GenBank/DDBJ databases">
        <title>Genome sequence of the sea-ice species Brumimicrobium glaciale.</title>
        <authorList>
            <person name="Bowman J.P."/>
        </authorList>
    </citation>
    <scope>NUCLEOTIDE SEQUENCE [LARGE SCALE GENOMIC DNA]</scope>
    <source>
        <strain evidence="1 2">IC156</strain>
    </source>
</reference>